<evidence type="ECO:0000313" key="6">
    <source>
        <dbReference type="EMBL" id="MDH6284859.1"/>
    </source>
</evidence>
<evidence type="ECO:0000256" key="1">
    <source>
        <dbReference type="ARBA" id="ARBA00001957"/>
    </source>
</evidence>
<dbReference type="Proteomes" id="UP001160334">
    <property type="component" value="Unassembled WGS sequence"/>
</dbReference>
<dbReference type="PROSITE" id="PS50075">
    <property type="entry name" value="CARRIER"/>
    <property type="match status" value="1"/>
</dbReference>
<dbReference type="InterPro" id="IPR023213">
    <property type="entry name" value="CAT-like_dom_sf"/>
</dbReference>
<dbReference type="SMART" id="SM00823">
    <property type="entry name" value="PKS_PP"/>
    <property type="match status" value="1"/>
</dbReference>
<keyword evidence="7" id="KW-1185">Reference proteome</keyword>
<sequence length="2116" mass="226713">MEVAALEPFPLSSTQYEVWLAQQLAPHLPYCIAQYVEFHGDLDLDLFRWAAVTAGREAEGAFLRLIEVDGEPRQVVDPSLDQSLGFIDFRGESDPVAAADAWMREDRSSPVDPMHSLGVSTILQVGDAQYLWYTRAHHVAVDGYAAMTAVNRIAALYSAAASGRAPEPNRAADLRTLYELDRRYRASSRFEADRAYWIERFRGLAEPVSLADRDGAPVARDMLVTAPLDEGTAARLVDSEGRANRTSAAAIIAAFACYLSRMTGRREVRVDVPVSGRTTAVLRHSAGMFANIVPLRIRVGPGDTVGDLVEQLSLELMGALRHQRSNLAEIVREGTVGADALRTAAPMVNVMLFRQELEFGSVTGEFHVLTSGPIEDLLINVYQSGTPTQTFVEFRGNPLRYRIDELRRHHERFVGVIEDFVAAPPESPIATIHPDTAREGERRLEAARDLEYWRRTLAGLPVLLGLPTDRHRPERRSPESGSLKFALGAELHRKLQQRAREYDSTMFMAMHAGLAALLARVSGSDDIAVGAPIARQADAALDDGADAFVDAVVLRTHVDPGLSFADLLERVKHCQQGAFAHTRAPFDRLVEALAPNRTTPGPPFVQVVLGPARTERTAVADVSVTAPENWCPERCDLQVTVGESFTDTGRPSGLSVDLVFTADLFDSATMQAFAERLVRILEYAAADPSAPVGDVDVLAPGEREELTPVSGVAELPATTLPGLFAASVGANPNAVAVAYGDRSWTYGELDERSNRLARWLIGHGVGPESCVAVGLPRSLESVLAVWAVTKTGAAFVPLDPRYPSARLEHMLADSGAVLGLTSEYVSRDLPRTVPWLVLDDEAVEEEVAGTSAAAVSDGERVSALTPDHAAYVIYTSGSTGVPKGVVVTHRGLADLAAELRDRFATGPGARVLHFASPSFDASVFELVWAFASGGCLTIAPPTVYGGDDLAALLDRGRVTHSILTPSTLSSVDPPRHGRLRCLVVGGEACSPELVVRWAPGRAMFNAYGPTESTVMANLGAIGSAGEPVTLGGPIRGFEELVLDGRLRPVPVGVAGELYLAGVGLARGYRNQAGQTAARFVADPFGAPGQRLYRTGDVVRWLRDREGDLRLEYLGRTDFQVKIRGFRIEPGEVDAALTAHPHVRFAATLSRVGPTGDPVLVSYVLPAAEHGPDAAELKAQVRAALPDYMVPAAITMLDEIPLTPVGKLDRAALPAPDFGTRHPDSRPPRTPTEEVTAVVFAEVLGVDHLGVDASFFDLGGNSLVATKAVARINSALDRSIDIRDLFEAPTVAALAVRIDGSERRSSARPALTTGPRPDSVPTSLAQHRMWVVNQLDTSSPAYNIPIGLRLSGDLDPDALRLALADIVDRHATLRTVYPESADGPRQVVVPTGQVHPDLTPVSVSGPADLRAHLVRGASAGFDVTEEIPLRTALLRIGPQQHVLMIVVHHIAADGSSIAPLARDVMVAYTARAHGTAPDWAPPAADYVDYTLWQRRMLGSESDSDSLIARELEYWRRALSGMPATVELPTDRPRPARRSMRGKKVDFEIGSHLHDRLRSLAHEHHSTVFMVMHAMLAVLLNRMSGSSDVAVGTPTSGRGEAALDDVVGMFVNTVVLRTPVAPECTFADLLGHVRECDLGAFAHAQMPFERVVEAVDPTRSTAYSPLFQVMLEFRDAESPRLDLPGLTVEPVDVDLDVARYDLYLSLAEKFDTGAGAPLGMSASFGFAADIFDSDTVQRLADRFVRIAEEVVSSPSIRVADIDLLSQAERAELVPVSGGPGVSGRVLPELLSASVVRDPGAVAVVFGDRSWTYGELDERSNRLARLLIGRGVGPESCVAVGLPRSLESVSAVWAVAKSGAAFVPVDPLYPVARIGRMLSDSAVAVGITVAEWRDRLPGSVGWVVLDDPVVEEESAGLSSGPVSDGERTEDLDIDHSAYVIYTSGSTGVPKGVVVTHRGLANLVAEQGVRFGLGPDARVLHVASPSFDAAVLEQLWAFGFGGRLVVVPSAVFGGVELAGILRRERVTHAALTPTLLGTVDPVGLEDLGTVVVGGERCSPELVARWAPGRRMVNTYGPAEATIQSNAGVGMTVGGGVTIGGPIRGVEELVLDGWLRPVPVG</sequence>
<dbReference type="SUPFAM" id="SSF47336">
    <property type="entry name" value="ACP-like"/>
    <property type="match status" value="1"/>
</dbReference>
<dbReference type="PROSITE" id="PS00012">
    <property type="entry name" value="PHOSPHOPANTETHEINE"/>
    <property type="match status" value="1"/>
</dbReference>
<accession>A0ABT6MMM3</accession>
<dbReference type="Pfam" id="PF00501">
    <property type="entry name" value="AMP-binding"/>
    <property type="match status" value="2"/>
</dbReference>
<dbReference type="InterPro" id="IPR020806">
    <property type="entry name" value="PKS_PP-bd"/>
</dbReference>
<feature type="non-terminal residue" evidence="6">
    <location>
        <position position="2116"/>
    </location>
</feature>
<evidence type="ECO:0000256" key="3">
    <source>
        <dbReference type="ARBA" id="ARBA00022553"/>
    </source>
</evidence>
<dbReference type="NCBIfam" id="TIGR01733">
    <property type="entry name" value="AA-adenyl-dom"/>
    <property type="match status" value="1"/>
</dbReference>
<evidence type="ECO:0000259" key="5">
    <source>
        <dbReference type="PROSITE" id="PS50075"/>
    </source>
</evidence>
<comment type="caution">
    <text evidence="6">The sequence shown here is derived from an EMBL/GenBank/DDBJ whole genome shotgun (WGS) entry which is preliminary data.</text>
</comment>
<dbReference type="Pfam" id="PF00550">
    <property type="entry name" value="PP-binding"/>
    <property type="match status" value="1"/>
</dbReference>
<proteinExistence type="predicted"/>
<evidence type="ECO:0000256" key="2">
    <source>
        <dbReference type="ARBA" id="ARBA00022450"/>
    </source>
</evidence>
<dbReference type="InterPro" id="IPR010071">
    <property type="entry name" value="AA_adenyl_dom"/>
</dbReference>
<dbReference type="InterPro" id="IPR036736">
    <property type="entry name" value="ACP-like_sf"/>
</dbReference>
<dbReference type="EMBL" id="JARXVC010000029">
    <property type="protein sequence ID" value="MDH6284859.1"/>
    <property type="molecule type" value="Genomic_DNA"/>
</dbReference>
<dbReference type="Pfam" id="PF13193">
    <property type="entry name" value="AMP-binding_C"/>
    <property type="match status" value="1"/>
</dbReference>
<keyword evidence="2" id="KW-0596">Phosphopantetheine</keyword>
<protein>
    <submittedName>
        <fullName evidence="6">Amino acid adenylation domain-containing protein</fullName>
    </submittedName>
</protein>
<dbReference type="InterPro" id="IPR025110">
    <property type="entry name" value="AMP-bd_C"/>
</dbReference>
<dbReference type="Pfam" id="PF00668">
    <property type="entry name" value="Condensation"/>
    <property type="match status" value="3"/>
</dbReference>
<dbReference type="InterPro" id="IPR045851">
    <property type="entry name" value="AMP-bd_C_sf"/>
</dbReference>
<dbReference type="Gene3D" id="3.30.300.30">
    <property type="match status" value="1"/>
</dbReference>
<evidence type="ECO:0000313" key="7">
    <source>
        <dbReference type="Proteomes" id="UP001160334"/>
    </source>
</evidence>
<evidence type="ECO:0000256" key="4">
    <source>
        <dbReference type="SAM" id="MobiDB-lite"/>
    </source>
</evidence>
<dbReference type="Gene3D" id="3.30.559.10">
    <property type="entry name" value="Chloramphenicol acetyltransferase-like domain"/>
    <property type="match status" value="3"/>
</dbReference>
<dbReference type="SUPFAM" id="SSF52777">
    <property type="entry name" value="CoA-dependent acyltransferases"/>
    <property type="match status" value="5"/>
</dbReference>
<dbReference type="SUPFAM" id="SSF56801">
    <property type="entry name" value="Acetyl-CoA synthetase-like"/>
    <property type="match status" value="2"/>
</dbReference>
<dbReference type="InterPro" id="IPR001242">
    <property type="entry name" value="Condensation_dom"/>
</dbReference>
<comment type="cofactor">
    <cofactor evidence="1">
        <name>pantetheine 4'-phosphate</name>
        <dbReference type="ChEBI" id="CHEBI:47942"/>
    </cofactor>
</comment>
<dbReference type="Gene3D" id="3.40.50.980">
    <property type="match status" value="4"/>
</dbReference>
<dbReference type="Gene3D" id="3.30.559.30">
    <property type="entry name" value="Nonribosomal peptide synthetase, condensation domain"/>
    <property type="match status" value="3"/>
</dbReference>
<dbReference type="InterPro" id="IPR006162">
    <property type="entry name" value="Ppantetheine_attach_site"/>
</dbReference>
<dbReference type="PANTHER" id="PTHR45527">
    <property type="entry name" value="NONRIBOSOMAL PEPTIDE SYNTHETASE"/>
    <property type="match status" value="1"/>
</dbReference>
<dbReference type="InterPro" id="IPR000873">
    <property type="entry name" value="AMP-dep_synth/lig_dom"/>
</dbReference>
<dbReference type="PROSITE" id="PS00455">
    <property type="entry name" value="AMP_BINDING"/>
    <property type="match status" value="2"/>
</dbReference>
<dbReference type="Gene3D" id="2.30.38.10">
    <property type="entry name" value="Luciferase, Domain 3"/>
    <property type="match status" value="1"/>
</dbReference>
<keyword evidence="3" id="KW-0597">Phosphoprotein</keyword>
<dbReference type="PANTHER" id="PTHR45527:SF1">
    <property type="entry name" value="FATTY ACID SYNTHASE"/>
    <property type="match status" value="1"/>
</dbReference>
<feature type="domain" description="Carrier" evidence="5">
    <location>
        <begin position="1226"/>
        <end position="1301"/>
    </location>
</feature>
<dbReference type="RefSeq" id="WP_280764036.1">
    <property type="nucleotide sequence ID" value="NZ_JARXVC010000029.1"/>
</dbReference>
<organism evidence="6 7">
    <name type="scientific">Prescottella agglutinans</name>
    <dbReference type="NCBI Taxonomy" id="1644129"/>
    <lineage>
        <taxon>Bacteria</taxon>
        <taxon>Bacillati</taxon>
        <taxon>Actinomycetota</taxon>
        <taxon>Actinomycetes</taxon>
        <taxon>Mycobacteriales</taxon>
        <taxon>Nocardiaceae</taxon>
        <taxon>Prescottella</taxon>
    </lineage>
</organism>
<gene>
    <name evidence="6" type="ORF">M2280_006122</name>
</gene>
<dbReference type="InterPro" id="IPR020845">
    <property type="entry name" value="AMP-binding_CS"/>
</dbReference>
<dbReference type="CDD" id="cd19540">
    <property type="entry name" value="LCL_NRPS-like"/>
    <property type="match status" value="1"/>
</dbReference>
<name>A0ABT6MMM3_9NOCA</name>
<reference evidence="6 7" key="1">
    <citation type="submission" date="2023-04" db="EMBL/GenBank/DDBJ databases">
        <title>Forest soil microbial communities from Buena Vista Peninsula, Colon Province, Panama.</title>
        <authorList>
            <person name="Bouskill N."/>
        </authorList>
    </citation>
    <scope>NUCLEOTIDE SEQUENCE [LARGE SCALE GENOMIC DNA]</scope>
    <source>
        <strain evidence="6 7">CFH S0262</strain>
    </source>
</reference>
<dbReference type="InterPro" id="IPR009081">
    <property type="entry name" value="PP-bd_ACP"/>
</dbReference>
<feature type="region of interest" description="Disordered" evidence="4">
    <location>
        <begin position="1302"/>
        <end position="1321"/>
    </location>
</feature>
<dbReference type="Gene3D" id="1.10.1200.10">
    <property type="entry name" value="ACP-like"/>
    <property type="match status" value="1"/>
</dbReference>